<sequence length="132" mass="14480">MTEPLAVVRAFLQHLSADETDQAVALLAPDVVWRNTGLPTVRGEKVADALQMLTRRGVGVGVELHHAAADGSTVLTDRHDTLTFKAYGSRFHVDGTFEVRDGLITLWDDRYSWGAASVASVVGLLRLLRRTR</sequence>
<dbReference type="InterPro" id="IPR032710">
    <property type="entry name" value="NTF2-like_dom_sf"/>
</dbReference>
<reference evidence="2 3" key="1">
    <citation type="submission" date="2016-03" db="EMBL/GenBank/DDBJ databases">
        <title>Complete genome sequence of a soil Actinobacterium, Nocardioides dokdonensis FR1436.</title>
        <authorList>
            <person name="Kwon S.-K."/>
            <person name="Kim K."/>
            <person name="Kim J.F."/>
        </authorList>
    </citation>
    <scope>NUCLEOTIDE SEQUENCE [LARGE SCALE GENOMIC DNA]</scope>
    <source>
        <strain evidence="2 3">FR1436</strain>
    </source>
</reference>
<evidence type="ECO:0000313" key="3">
    <source>
        <dbReference type="Proteomes" id="UP000077868"/>
    </source>
</evidence>
<dbReference type="EC" id="3.3.2.10" evidence="2"/>
<dbReference type="SUPFAM" id="SSF54427">
    <property type="entry name" value="NTF2-like"/>
    <property type="match status" value="1"/>
</dbReference>
<accession>A0A1A9GK16</accession>
<dbReference type="RefSeq" id="WP_068107987.1">
    <property type="nucleotide sequence ID" value="NZ_CP015079.1"/>
</dbReference>
<organism evidence="2 3">
    <name type="scientific">Nocardioides dokdonensis FR1436</name>
    <dbReference type="NCBI Taxonomy" id="1300347"/>
    <lineage>
        <taxon>Bacteria</taxon>
        <taxon>Bacillati</taxon>
        <taxon>Actinomycetota</taxon>
        <taxon>Actinomycetes</taxon>
        <taxon>Propionibacteriales</taxon>
        <taxon>Nocardioidaceae</taxon>
        <taxon>Nocardioides</taxon>
    </lineage>
</organism>
<dbReference type="STRING" id="1300347.I601_1587"/>
<dbReference type="PATRIC" id="fig|1300347.3.peg.1587"/>
<dbReference type="AlphaFoldDB" id="A0A1A9GK16"/>
<dbReference type="EMBL" id="CP015079">
    <property type="protein sequence ID" value="ANH38020.1"/>
    <property type="molecule type" value="Genomic_DNA"/>
</dbReference>
<dbReference type="Proteomes" id="UP000077868">
    <property type="component" value="Chromosome"/>
</dbReference>
<proteinExistence type="predicted"/>
<dbReference type="GO" id="GO:0004301">
    <property type="term" value="F:epoxide hydrolase activity"/>
    <property type="evidence" value="ECO:0007669"/>
    <property type="project" value="UniProtKB-EC"/>
</dbReference>
<keyword evidence="2" id="KW-0378">Hydrolase</keyword>
<name>A0A1A9GK16_9ACTN</name>
<dbReference type="Gene3D" id="3.10.450.50">
    <property type="match status" value="1"/>
</dbReference>
<dbReference type="KEGG" id="ndk:I601_1587"/>
<protein>
    <submittedName>
        <fullName evidence="2">Epoxide hydrolase EphG</fullName>
        <ecNumber evidence="2">3.3.2.10</ecNumber>
    </submittedName>
</protein>
<dbReference type="OrthoDB" id="9781757at2"/>
<keyword evidence="3" id="KW-1185">Reference proteome</keyword>
<feature type="domain" description="Limonene-1,2-epoxide hydrolase" evidence="1">
    <location>
        <begin position="3"/>
        <end position="111"/>
    </location>
</feature>
<gene>
    <name evidence="2" type="primary">ephG</name>
    <name evidence="2" type="ORF">I601_1587</name>
</gene>
<dbReference type="Pfam" id="PF07858">
    <property type="entry name" value="LEH"/>
    <property type="match status" value="1"/>
</dbReference>
<evidence type="ECO:0000259" key="1">
    <source>
        <dbReference type="Pfam" id="PF07858"/>
    </source>
</evidence>
<evidence type="ECO:0000313" key="2">
    <source>
        <dbReference type="EMBL" id="ANH38020.1"/>
    </source>
</evidence>
<dbReference type="InterPro" id="IPR013100">
    <property type="entry name" value="LEH"/>
</dbReference>